<feature type="compositionally biased region" description="Low complexity" evidence="1">
    <location>
        <begin position="519"/>
        <end position="528"/>
    </location>
</feature>
<evidence type="ECO:0000256" key="1">
    <source>
        <dbReference type="SAM" id="MobiDB-lite"/>
    </source>
</evidence>
<feature type="compositionally biased region" description="Low complexity" evidence="1">
    <location>
        <begin position="539"/>
        <end position="590"/>
    </location>
</feature>
<feature type="compositionally biased region" description="Polar residues" evidence="1">
    <location>
        <begin position="1"/>
        <end position="11"/>
    </location>
</feature>
<protein>
    <submittedName>
        <fullName evidence="2">Unannotated protein</fullName>
    </submittedName>
</protein>
<dbReference type="EMBL" id="CAFABK010000108">
    <property type="protein sequence ID" value="CAB4834899.1"/>
    <property type="molecule type" value="Genomic_DNA"/>
</dbReference>
<reference evidence="2" key="1">
    <citation type="submission" date="2020-05" db="EMBL/GenBank/DDBJ databases">
        <authorList>
            <person name="Chiriac C."/>
            <person name="Salcher M."/>
            <person name="Ghai R."/>
            <person name="Kavagutti S V."/>
        </authorList>
    </citation>
    <scope>NUCLEOTIDE SEQUENCE</scope>
</reference>
<proteinExistence type="predicted"/>
<feature type="compositionally biased region" description="Basic and acidic residues" evidence="1">
    <location>
        <begin position="592"/>
        <end position="601"/>
    </location>
</feature>
<sequence length="601" mass="62879">MVVAPTEQSVLADSKEGSAGESSNSYGLPDCTGQDSGSCSYAGFNPAVDGFSFENWGGAGNLGATDLIAMFGRNKVCASGSGNECVLYPAAQQWVDQVNESMSGGHCEGMAVTSELIHGGYLAPSDFDPAAKTTFDLAQDNPVVSGTIEYWFATQNVEPVQRAYQAFHKKEPSQIAAELALGLKSGAGYTMGIYAPDGGHALTPIAVTNEGDLIAIHVYDNNYPGTVQRIMIDPRSERWSYGAGSTNPQAPTNGWEGGIGTIELTPMESRLQTPFPAPFTDKKGGGKTSQLMLTSPDPDARLGVLLTIDGKVYDTRDSSVVLPAGVNIRSTVGSSPVLLGNWMSMTIDRDQVGPFAAEIARQGDETAPIPVTMSIDDPTSPRVTLRAIDDDQGAIVFDVARDGALDLKRAAATSAAVNVANGLNSANFPLPDGVNMRVLPFENGVAEIGFFDEDDRLIGEFPLSDESESGAVTEIQAEFQLGEDGELGYFEVTEEEVAPEEVDEGELSWLKELNEAGEAYEGNNNSGDDNGDDNGSDTGGSDDSADDNTGGSDDSADDNTGGSDDSADDNTGGSDTGSSDDSADDNTGGSDETDKVAEVEE</sequence>
<organism evidence="2">
    <name type="scientific">freshwater metagenome</name>
    <dbReference type="NCBI Taxonomy" id="449393"/>
    <lineage>
        <taxon>unclassified sequences</taxon>
        <taxon>metagenomes</taxon>
        <taxon>ecological metagenomes</taxon>
    </lineage>
</organism>
<evidence type="ECO:0000313" key="2">
    <source>
        <dbReference type="EMBL" id="CAB4834899.1"/>
    </source>
</evidence>
<feature type="region of interest" description="Disordered" evidence="1">
    <location>
        <begin position="519"/>
        <end position="601"/>
    </location>
</feature>
<gene>
    <name evidence="2" type="ORF">UFOPK3204_01612</name>
</gene>
<dbReference type="AlphaFoldDB" id="A0A6J7ASD0"/>
<accession>A0A6J7ASD0</accession>
<name>A0A6J7ASD0_9ZZZZ</name>
<feature type="region of interest" description="Disordered" evidence="1">
    <location>
        <begin position="1"/>
        <end position="27"/>
    </location>
</feature>